<dbReference type="Gene3D" id="3.30.565.10">
    <property type="entry name" value="Histidine kinase-like ATPase, C-terminal domain"/>
    <property type="match status" value="1"/>
</dbReference>
<evidence type="ECO:0000259" key="2">
    <source>
        <dbReference type="Pfam" id="PF13581"/>
    </source>
</evidence>
<accession>A0A2P2FI13</accession>
<dbReference type="RefSeq" id="WP_034321774.1">
    <property type="nucleotide sequence ID" value="NZ_JFBM01000045.1"/>
</dbReference>
<dbReference type="NCBIfam" id="NF041045">
    <property type="entry name" value="RsbA_anti_sig"/>
    <property type="match status" value="1"/>
</dbReference>
<evidence type="ECO:0000259" key="3">
    <source>
        <dbReference type="Pfam" id="PF14417"/>
    </source>
</evidence>
<protein>
    <submittedName>
        <fullName evidence="4">Anti-sigma regulatory factor</fullName>
    </submittedName>
</protein>
<dbReference type="Pfam" id="PF14417">
    <property type="entry name" value="MEDS"/>
    <property type="match status" value="1"/>
</dbReference>
<dbReference type="PANTHER" id="PTHR35526:SF3">
    <property type="entry name" value="ANTI-SIGMA-F FACTOR RSBW"/>
    <property type="match status" value="1"/>
</dbReference>
<dbReference type="InterPro" id="IPR047718">
    <property type="entry name" value="RsbA-like_anti_sig"/>
</dbReference>
<dbReference type="AlphaFoldDB" id="A0A2P2FI13"/>
<dbReference type="PANTHER" id="PTHR35526">
    <property type="entry name" value="ANTI-SIGMA-F FACTOR RSBW-RELATED"/>
    <property type="match status" value="1"/>
</dbReference>
<dbReference type="SUPFAM" id="SSF55874">
    <property type="entry name" value="ATPase domain of HSP90 chaperone/DNA topoisomerase II/histidine kinase"/>
    <property type="match status" value="1"/>
</dbReference>
<dbReference type="InterPro" id="IPR003594">
    <property type="entry name" value="HATPase_dom"/>
</dbReference>
<keyword evidence="1" id="KW-0723">Serine/threonine-protein kinase</keyword>
<evidence type="ECO:0000313" key="5">
    <source>
        <dbReference type="Proteomes" id="UP000256220"/>
    </source>
</evidence>
<feature type="domain" description="MEDS" evidence="3">
    <location>
        <begin position="13"/>
        <end position="156"/>
    </location>
</feature>
<dbReference type="InterPro" id="IPR036890">
    <property type="entry name" value="HATPase_C_sf"/>
</dbReference>
<keyword evidence="1" id="KW-0418">Kinase</keyword>
<dbReference type="GO" id="GO:0004674">
    <property type="term" value="F:protein serine/threonine kinase activity"/>
    <property type="evidence" value="ECO:0007669"/>
    <property type="project" value="UniProtKB-KW"/>
</dbReference>
<sequence>MNPAATTADPFVHPALFYEGPEDYLAGTVPFIRQGLLVGEPVAVSVPGPHLELLRAALGQDAEKVRLLDMTEEGRNPGRIIPSVLRAFADAHPDQRVRIIGEPIWAGRSELEYPACAQHEALINLAFTGRDVTILCPYDTTRLDVHVLADAEATHPVLVDADGERPSTGYDPQRIISGYNTPLPEPATALTIDAVTRDSASLAQARTVTREQAHRVGLSPARNEDVELVVAELLGNSIDHGGGQGRLRLWTEQGYLVCEVRDNGHITDPLAGRRPVPAGELRGRGLLLVNQLSDLVRVHTDPHGTTVRACFAT</sequence>
<evidence type="ECO:0000256" key="1">
    <source>
        <dbReference type="ARBA" id="ARBA00022527"/>
    </source>
</evidence>
<dbReference type="CDD" id="cd16936">
    <property type="entry name" value="HATPase_RsbW-like"/>
    <property type="match status" value="1"/>
</dbReference>
<keyword evidence="1" id="KW-0808">Transferase</keyword>
<name>A0A2P2FI13_AMYLU</name>
<reference evidence="4 5" key="1">
    <citation type="journal article" date="2014" name="Genome Announc.">
        <title>Draft Genome Sequence of Amycolatopsis lurida NRRL 2430, Producer of the Glycopeptide Family Antibiotic Ristocetin.</title>
        <authorList>
            <person name="Kwun M.J."/>
            <person name="Hong H.J."/>
        </authorList>
    </citation>
    <scope>NUCLEOTIDE SEQUENCE [LARGE SCALE GENOMIC DNA]</scope>
    <source>
        <strain evidence="4 5">NRRL 2430</strain>
    </source>
</reference>
<dbReference type="Pfam" id="PF13581">
    <property type="entry name" value="HATPase_c_2"/>
    <property type="match status" value="1"/>
</dbReference>
<dbReference type="EMBL" id="JFBM01000045">
    <property type="protein sequence ID" value="KFU76365.1"/>
    <property type="molecule type" value="Genomic_DNA"/>
</dbReference>
<evidence type="ECO:0000313" key="4">
    <source>
        <dbReference type="EMBL" id="KFU76365.1"/>
    </source>
</evidence>
<organism evidence="4 5">
    <name type="scientific">Amycolatopsis lurida NRRL 2430</name>
    <dbReference type="NCBI Taxonomy" id="1460371"/>
    <lineage>
        <taxon>Bacteria</taxon>
        <taxon>Bacillati</taxon>
        <taxon>Actinomycetota</taxon>
        <taxon>Actinomycetes</taxon>
        <taxon>Pseudonocardiales</taxon>
        <taxon>Pseudonocardiaceae</taxon>
        <taxon>Amycolatopsis</taxon>
    </lineage>
</organism>
<dbReference type="InterPro" id="IPR025847">
    <property type="entry name" value="MEDS_domain"/>
</dbReference>
<dbReference type="Proteomes" id="UP000256220">
    <property type="component" value="Unassembled WGS sequence"/>
</dbReference>
<keyword evidence="5" id="KW-1185">Reference proteome</keyword>
<comment type="caution">
    <text evidence="4">The sequence shown here is derived from an EMBL/GenBank/DDBJ whole genome shotgun (WGS) entry which is preliminary data.</text>
</comment>
<dbReference type="InterPro" id="IPR050267">
    <property type="entry name" value="Anti-sigma-factor_SerPK"/>
</dbReference>
<gene>
    <name evidence="4" type="ORF">BB31_36580</name>
</gene>
<proteinExistence type="predicted"/>
<feature type="domain" description="Histidine kinase/HSP90-like ATPase" evidence="2">
    <location>
        <begin position="198"/>
        <end position="310"/>
    </location>
</feature>